<dbReference type="InterPro" id="IPR036736">
    <property type="entry name" value="ACP-like_sf"/>
</dbReference>
<dbReference type="Pfam" id="PF00550">
    <property type="entry name" value="PP-binding"/>
    <property type="match status" value="3"/>
</dbReference>
<comment type="cofactor">
    <cofactor evidence="1">
        <name>pantetheine 4'-phosphate</name>
        <dbReference type="ChEBI" id="CHEBI:47942"/>
    </cofactor>
</comment>
<dbReference type="FunFam" id="1.10.1200.10:FF:000005">
    <property type="entry name" value="Nonribosomal peptide synthetase 1"/>
    <property type="match status" value="1"/>
</dbReference>
<dbReference type="InterPro" id="IPR000873">
    <property type="entry name" value="AMP-dep_synth/lig_dom"/>
</dbReference>
<dbReference type="Pfam" id="PF00501">
    <property type="entry name" value="AMP-binding"/>
    <property type="match status" value="3"/>
</dbReference>
<evidence type="ECO:0000256" key="2">
    <source>
        <dbReference type="ARBA" id="ARBA00006432"/>
    </source>
</evidence>
<dbReference type="GO" id="GO:0043041">
    <property type="term" value="P:amino acid activation for nonribosomal peptide biosynthetic process"/>
    <property type="evidence" value="ECO:0007669"/>
    <property type="project" value="TreeGrafter"/>
</dbReference>
<dbReference type="Gene3D" id="3.30.559.10">
    <property type="entry name" value="Chloramphenicol acetyltransferase-like domain"/>
    <property type="match status" value="2"/>
</dbReference>
<gene>
    <name evidence="7" type="ordered locus">SCATT_26670</name>
</gene>
<dbReference type="Gene3D" id="2.30.38.10">
    <property type="entry name" value="Luciferase, Domain 3"/>
    <property type="match status" value="2"/>
</dbReference>
<dbReference type="SUPFAM" id="SSF47336">
    <property type="entry name" value="ACP-like"/>
    <property type="match status" value="3"/>
</dbReference>
<dbReference type="Proteomes" id="UP000007842">
    <property type="component" value="Chromosome"/>
</dbReference>
<proteinExistence type="inferred from homology"/>
<dbReference type="InterPro" id="IPR025110">
    <property type="entry name" value="AMP-bd_C"/>
</dbReference>
<dbReference type="Gene3D" id="3.40.50.1820">
    <property type="entry name" value="alpha/beta hydrolase"/>
    <property type="match status" value="1"/>
</dbReference>
<dbReference type="Pfam" id="PF00668">
    <property type="entry name" value="Condensation"/>
    <property type="match status" value="2"/>
</dbReference>
<evidence type="ECO:0000256" key="1">
    <source>
        <dbReference type="ARBA" id="ARBA00001957"/>
    </source>
</evidence>
<dbReference type="SMART" id="SM00823">
    <property type="entry name" value="PKS_PP"/>
    <property type="match status" value="3"/>
</dbReference>
<evidence type="ECO:0000256" key="3">
    <source>
        <dbReference type="ARBA" id="ARBA00022450"/>
    </source>
</evidence>
<dbReference type="Gene3D" id="1.10.1200.10">
    <property type="entry name" value="ACP-like"/>
    <property type="match status" value="2"/>
</dbReference>
<dbReference type="Gene3D" id="3.30.559.30">
    <property type="entry name" value="Nonribosomal peptide synthetase, condensation domain"/>
    <property type="match status" value="2"/>
</dbReference>
<dbReference type="RefSeq" id="WP_014627964.1">
    <property type="nucleotide sequence ID" value="NC_016111.1"/>
</dbReference>
<name>G8WZR2_STREN</name>
<dbReference type="PANTHER" id="PTHR45527">
    <property type="entry name" value="NONRIBOSOMAL PEPTIDE SYNTHETASE"/>
    <property type="match status" value="1"/>
</dbReference>
<evidence type="ECO:0000256" key="4">
    <source>
        <dbReference type="ARBA" id="ARBA00022553"/>
    </source>
</evidence>
<protein>
    <submittedName>
        <fullName evidence="7">Putative non-ribosomal peptide synthetase</fullName>
    </submittedName>
</protein>
<dbReference type="SUPFAM" id="SSF52777">
    <property type="entry name" value="CoA-dependent acyltransferases"/>
    <property type="match status" value="4"/>
</dbReference>
<dbReference type="eggNOG" id="COG1020">
    <property type="taxonomic scope" value="Bacteria"/>
</dbReference>
<dbReference type="Pfam" id="PF13193">
    <property type="entry name" value="AMP-binding_C"/>
    <property type="match status" value="3"/>
</dbReference>
<dbReference type="PROSITE" id="PS00012">
    <property type="entry name" value="PHOSPHOPANTETHEINE"/>
    <property type="match status" value="3"/>
</dbReference>
<dbReference type="InterPro" id="IPR020845">
    <property type="entry name" value="AMP-binding_CS"/>
</dbReference>
<sequence>MRRTPDAVAVSHRDVPVTYRELDERANRLARLLLARGIGAEDCVAVALPRTVDHVVALLAVTKSGAAYLPVGLDYPAERIAYILADADPAALLVMSDLAVDEAFAARRVVLDDPDLAARLAGLAAQPLDPAERAFAPRPANPAYVTYTSGSTGRPKAVVIEHRALADYLSWARREYPSLGEGGTSIWHSPSTFDMSVSELWAPLVSGGRVLLAGLEEDADAGEVSCTFLKATPSHLPLLELLPDAFSPTGVLMLGGEALHDRALTEWRRRHPGATVINVYGPTEVTVNMAEFRLAPGEPAPEGVLPLGRVMDNMRGYVLDEALCPVAPGVTGELYVAGAGLARGYAGRPELTAERFVADPFGAPGDRMYRTGDLARWSEDGLLEFRGRVDHQVKVRGFRVEPGEIEAVLARHPAVARAVVLVREDRAGDQRVVAYLTADGTAPDADALRAHVAAELPHYMVPSAFVVLDAFPLTPNAKVDRAALPAPEFTGAEDGRAPRTATEETLCALVAEVLGVGAVSVDDDFFRLGGHSLLAMRLVSRVRGELGVELPVGAVFATPTVAGLAAAVAGAGQARPALVPMARPERVPLSYAQSRMWFTYRLEGPSPTYNIPLALRLSGALDADALVAAVGDVVGRHEALRTRFAEADGEPYQVVLDPASVPEVERAEVAEAELAAALTERAGYRFDLAAEVPLRVSLLRVAEDEHVLLWLVHHIASDGWSLAPLARDLSVAYQARRAGAAPAWQPLPVGYADYALWQRDVLGAEDDAASLAARQLDYWKRQLAGSPELLELPSDRPRPAVASHRGDTVRYAVDPALHARLVELARQTDTTVFMVVQAAIAALLSRVGAGTDIPIGAAVAGRTDEALEDLVGFFVNTVVLRTDVSGDPTFRELLARVRGTDLAAFAHQDVPFERVVEAVNPGRSLSHTPLFQTILTSQNTPADAFTPDGLTVTEEHVARGTARFDLSFHILERAAGDGRPDGIEGWLEYAADLFDPATADALTARLVRLLAAVAAEPDTPVTAVEILSADERRDLLHTWQGISHQVSGRPLPDLVEERVRRTPDALAVVHQDTSLTYRELDERANRLARLLVSRGLGPERYAAVALPRSVDLVVTLLAVTKTGGAYLPLDPGYPADRLAFMLADVDPVLVVTAGGVLDHVAADRPVLRLDDPATTASLAALPADRLTDADRLAPLRLDNAAFTIFTSGSTGRPKGVTVQHRSLDGYLSWVREAYPAVAGRALVHSPVAFDLTVTGLFAPLTAGGCVELTELTEASRVTEGQRRPTFVKATPSHLPLLISLPGEFSPSEQLVLGGESLMGDVLDEWRARNPGATVINEYGPTETTVGCSEFRVAPGDPVPAGVVTIGRPIWNTRMYVLDARLRPVPAGTPGELYIAGDLVTRGYLGRPELTAGRFVADPYGAPGERMYRSGDLARRRADGQLEFIARVDDQVKLRGFRIELGEIEGVMGAHPELAQVAVVVREDRPGDKRLVGYAVPAPGASPDPEELRRHAAAALPDYMVPAVFVLLPELPLTPNRKLDRKALPVPDYGTARTAGRGPRDSLEEILCGAFAEVLGVNRVGVDDNFFDLGGHSLLATRLTARLRGTLGAELSIRALFETPTVAGLAARLADGDLAGAGVTAARPPLLPMARPERVPLSYAQRRLWFIHRLQGSSVTYNIPTWLRLTGRVDADALSAAVTDLVARHEILRTVYPEDAGEPYQQVLAPGELRPEVAFVPVADERRLTEALAEAALHPFGLVGELPLKATLFSLSETEHVLAVVMHHIASDGWSMAPLARDLSAAYRARVTGTPPRWQPLPVQYADYALWQRDLLGTEDDPDSLINRQLKFWTGQLAGAPELLELPLDRPRPAVASHHGGTVELELDPALHRELVSLAQKSGVTLFMVLHAAIATLVSRLGAGTDIPLGTGAAGRTDEALDDLIGFFINTLVLRTDLSGDPTFRELLARCRTTDLAAYAHQDVPFDRVVEAVNPDRALSHSPFVQVALSLNSYDQGVVDFPGVTATSPTVTNEIAKFDLIFFWEERHDAEFAPDGLGLTLKYATDLFDHETGERIADRLVRVLRTAVAEPERRVGTFDVLTAGERDRLLAAGTGAIRPDLAELPLPELFARRAAAAPDAPALVHRGETLSYAEVARRSARLARLLLARGVRRESLVALALPKSAELITAMLAVQRAGGAYLPVDPEYPAERIAYMLDDAAPVCVVTRDGVELPPVECARVVLDDEAVTAELAGLDDTPVTDAERGGPLDARHPAYVIYTSGSTGRPKGVVVTHRGLAPLAASAADAYQIEPDSRVLQLVSPSFDASVLEIVMALATGAALVVPDTHPLAGEALAATLAEQRITHAVIPPAALASIPEDAELPCLRTIVTGSDNVSADLAARWAKRHRVSNSYGPTEATVVSTVGRPLTGEGTPPIGGPLDHGRAYVLDAGMRPVPVGVPGELYVSGAGLARGYLGRPALTAERFVADPFGGPGGRLYRTGDLVRWRPDSQLEFIGRTDDQVKVRGFRIELGEIEAVLDAHPATRRSVALVREDRSGDKRIVGYVEPADGATEAARLVDELLEHCSARLPGYMVPSALVVLDQWPLTPNGKVDRKALPEPGRPVAADSGRAPRDAREETLCAIFAELLEVERVGIDDNFFKLGGHSLLATRLISRVRAALGAEITVRTIFENPTVAELAQQLDGARRARPSLRSMRRRG</sequence>
<feature type="domain" description="Carrier" evidence="6">
    <location>
        <begin position="497"/>
        <end position="572"/>
    </location>
</feature>
<dbReference type="GO" id="GO:0003824">
    <property type="term" value="F:catalytic activity"/>
    <property type="evidence" value="ECO:0007669"/>
    <property type="project" value="InterPro"/>
</dbReference>
<dbReference type="PROSITE" id="PS00455">
    <property type="entry name" value="AMP_BINDING"/>
    <property type="match status" value="2"/>
</dbReference>
<dbReference type="NCBIfam" id="NF003417">
    <property type="entry name" value="PRK04813.1"/>
    <property type="match status" value="3"/>
</dbReference>
<dbReference type="InterPro" id="IPR023213">
    <property type="entry name" value="CAT-like_dom_sf"/>
</dbReference>
<feature type="domain" description="Carrier" evidence="6">
    <location>
        <begin position="2626"/>
        <end position="2701"/>
    </location>
</feature>
<evidence type="ECO:0000259" key="6">
    <source>
        <dbReference type="PROSITE" id="PS50075"/>
    </source>
</evidence>
<dbReference type="STRING" id="1003195.SCATT_26670"/>
<dbReference type="PATRIC" id="fig|1003195.29.peg.2673"/>
<dbReference type="InterPro" id="IPR029058">
    <property type="entry name" value="AB_hydrolase_fold"/>
</dbReference>
<dbReference type="EMBL" id="CP003219">
    <property type="protein sequence ID" value="AEW95038.1"/>
    <property type="molecule type" value="Genomic_DNA"/>
</dbReference>
<dbReference type="InterPro" id="IPR042099">
    <property type="entry name" value="ANL_N_sf"/>
</dbReference>
<dbReference type="SUPFAM" id="SSF56801">
    <property type="entry name" value="Acetyl-CoA synthetase-like"/>
    <property type="match status" value="3"/>
</dbReference>
<dbReference type="InterPro" id="IPR020806">
    <property type="entry name" value="PKS_PP-bd"/>
</dbReference>
<reference evidence="8" key="1">
    <citation type="submission" date="2011-12" db="EMBL/GenBank/DDBJ databases">
        <title>Complete genome sequence of Streptomyces cattleya strain DSM 46488.</title>
        <authorList>
            <person name="Ou H.-Y."/>
            <person name="Li P."/>
            <person name="Zhao C."/>
            <person name="O'Hagan D."/>
            <person name="Deng Z."/>
        </authorList>
    </citation>
    <scope>NUCLEOTIDE SEQUENCE [LARGE SCALE GENOMIC DNA]</scope>
    <source>
        <strain evidence="8">ATCC 35852 / DSM 46488 / JCM 4925 / NBRC 14057 / NRRL 8057</strain>
    </source>
</reference>
<dbReference type="CDD" id="cd05930">
    <property type="entry name" value="A_NRPS"/>
    <property type="match status" value="2"/>
</dbReference>
<evidence type="ECO:0000313" key="7">
    <source>
        <dbReference type="EMBL" id="AEW95038.1"/>
    </source>
</evidence>
<dbReference type="InterPro" id="IPR010071">
    <property type="entry name" value="AA_adenyl_dom"/>
</dbReference>
<dbReference type="InterPro" id="IPR001242">
    <property type="entry name" value="Condensation_dom"/>
</dbReference>
<keyword evidence="4" id="KW-0597">Phosphoprotein</keyword>
<dbReference type="NCBIfam" id="TIGR01733">
    <property type="entry name" value="AA-adenyl-dom"/>
    <property type="match status" value="3"/>
</dbReference>
<dbReference type="FunFam" id="3.40.50.12780:FF:000012">
    <property type="entry name" value="Non-ribosomal peptide synthetase"/>
    <property type="match status" value="1"/>
</dbReference>
<evidence type="ECO:0000313" key="8">
    <source>
        <dbReference type="Proteomes" id="UP000007842"/>
    </source>
</evidence>
<keyword evidence="8" id="KW-1185">Reference proteome</keyword>
<dbReference type="InterPro" id="IPR006162">
    <property type="entry name" value="Ppantetheine_attach_site"/>
</dbReference>
<dbReference type="GO" id="GO:0072330">
    <property type="term" value="P:monocarboxylic acid biosynthetic process"/>
    <property type="evidence" value="ECO:0007669"/>
    <property type="project" value="UniProtKB-ARBA"/>
</dbReference>
<dbReference type="PROSITE" id="PS50075">
    <property type="entry name" value="CARRIER"/>
    <property type="match status" value="3"/>
</dbReference>
<organism evidence="7 8">
    <name type="scientific">Streptantibioticus cattleyicolor (strain ATCC 35852 / DSM 46488 / JCM 4925 / NBRC 14057 / NRRL 8057)</name>
    <name type="common">Streptomyces cattleya</name>
    <dbReference type="NCBI Taxonomy" id="1003195"/>
    <lineage>
        <taxon>Bacteria</taxon>
        <taxon>Bacillati</taxon>
        <taxon>Actinomycetota</taxon>
        <taxon>Actinomycetes</taxon>
        <taxon>Kitasatosporales</taxon>
        <taxon>Streptomycetaceae</taxon>
        <taxon>Streptantibioticus</taxon>
    </lineage>
</organism>
<dbReference type="KEGG" id="scy:SCATT_26670"/>
<dbReference type="GO" id="GO:0005829">
    <property type="term" value="C:cytosol"/>
    <property type="evidence" value="ECO:0007669"/>
    <property type="project" value="TreeGrafter"/>
</dbReference>
<dbReference type="FunFam" id="3.40.50.980:FF:000001">
    <property type="entry name" value="Non-ribosomal peptide synthetase"/>
    <property type="match status" value="3"/>
</dbReference>
<feature type="region of interest" description="Disordered" evidence="5">
    <location>
        <begin position="2606"/>
        <end position="2626"/>
    </location>
</feature>
<dbReference type="Gene3D" id="3.40.50.12780">
    <property type="entry name" value="N-terminal domain of ligase-like"/>
    <property type="match status" value="1"/>
</dbReference>
<dbReference type="HOGENOM" id="CLU_000022_0_5_11"/>
<keyword evidence="3" id="KW-0596">Phosphopantetheine</keyword>
<dbReference type="GO" id="GO:0031177">
    <property type="term" value="F:phosphopantetheine binding"/>
    <property type="evidence" value="ECO:0007669"/>
    <property type="project" value="InterPro"/>
</dbReference>
<comment type="similarity">
    <text evidence="2">Belongs to the ATP-dependent AMP-binding enzyme family.</text>
</comment>
<dbReference type="FunFam" id="1.10.1200.10:FF:000016">
    <property type="entry name" value="Non-ribosomal peptide synthase"/>
    <property type="match status" value="2"/>
</dbReference>
<dbReference type="GO" id="GO:0044550">
    <property type="term" value="P:secondary metabolite biosynthetic process"/>
    <property type="evidence" value="ECO:0007669"/>
    <property type="project" value="UniProtKB-ARBA"/>
</dbReference>
<dbReference type="GO" id="GO:0017000">
    <property type="term" value="P:antibiotic biosynthetic process"/>
    <property type="evidence" value="ECO:0007669"/>
    <property type="project" value="UniProtKB-ARBA"/>
</dbReference>
<feature type="domain" description="Carrier" evidence="6">
    <location>
        <begin position="1557"/>
        <end position="1632"/>
    </location>
</feature>
<dbReference type="GO" id="GO:0008610">
    <property type="term" value="P:lipid biosynthetic process"/>
    <property type="evidence" value="ECO:0007669"/>
    <property type="project" value="UniProtKB-ARBA"/>
</dbReference>
<dbReference type="Gene3D" id="3.30.300.30">
    <property type="match status" value="3"/>
</dbReference>
<evidence type="ECO:0000256" key="5">
    <source>
        <dbReference type="SAM" id="MobiDB-lite"/>
    </source>
</evidence>
<dbReference type="InterPro" id="IPR009081">
    <property type="entry name" value="PP-bd_ACP"/>
</dbReference>
<dbReference type="PANTHER" id="PTHR45527:SF1">
    <property type="entry name" value="FATTY ACID SYNTHASE"/>
    <property type="match status" value="1"/>
</dbReference>
<dbReference type="FunFam" id="3.30.300.30:FF:000010">
    <property type="entry name" value="Enterobactin synthetase component F"/>
    <property type="match status" value="3"/>
</dbReference>
<dbReference type="InterPro" id="IPR045851">
    <property type="entry name" value="AMP-bd_C_sf"/>
</dbReference>
<dbReference type="Gene3D" id="3.40.50.980">
    <property type="match status" value="4"/>
</dbReference>
<dbReference type="FunFam" id="2.30.38.10:FF:000001">
    <property type="entry name" value="Non-ribosomal peptide synthetase PvdI"/>
    <property type="match status" value="3"/>
</dbReference>
<dbReference type="FunFam" id="3.30.559.10:FF:000012">
    <property type="entry name" value="Non-ribosomal peptide synthetase"/>
    <property type="match status" value="2"/>
</dbReference>
<dbReference type="CDD" id="cd19540">
    <property type="entry name" value="LCL_NRPS-like"/>
    <property type="match status" value="2"/>
</dbReference>
<accession>G8WZR2</accession>